<reference evidence="1 2" key="1">
    <citation type="submission" date="2020-06" db="EMBL/GenBank/DDBJ databases">
        <title>Genome sequence of Rhizobium sp strain ADMK78.</title>
        <authorList>
            <person name="Rahi P."/>
        </authorList>
    </citation>
    <scope>NUCLEOTIDE SEQUENCE [LARGE SCALE GENOMIC DNA]</scope>
    <source>
        <strain evidence="1 2">ADMK78</strain>
    </source>
</reference>
<protein>
    <submittedName>
        <fullName evidence="1">Uncharacterized protein</fullName>
    </submittedName>
</protein>
<evidence type="ECO:0000313" key="2">
    <source>
        <dbReference type="Proteomes" id="UP000308530"/>
    </source>
</evidence>
<dbReference type="RefSeq" id="WP_138288785.1">
    <property type="nucleotide sequence ID" value="NZ_CP058350.1"/>
</dbReference>
<evidence type="ECO:0000313" key="1">
    <source>
        <dbReference type="EMBL" id="QLF68321.1"/>
    </source>
</evidence>
<name>A0ABX6QID3_9HYPH</name>
<dbReference type="EMBL" id="CP058350">
    <property type="protein sequence ID" value="QLF68321.1"/>
    <property type="molecule type" value="Genomic_DNA"/>
</dbReference>
<proteinExistence type="predicted"/>
<dbReference type="Proteomes" id="UP000308530">
    <property type="component" value="Chromosome"/>
</dbReference>
<gene>
    <name evidence="1" type="ORF">FE840_001430</name>
</gene>
<keyword evidence="2" id="KW-1185">Reference proteome</keyword>
<organism evidence="1 2">
    <name type="scientific">Peteryoungia desertarenae</name>
    <dbReference type="NCBI Taxonomy" id="1813451"/>
    <lineage>
        <taxon>Bacteria</taxon>
        <taxon>Pseudomonadati</taxon>
        <taxon>Pseudomonadota</taxon>
        <taxon>Alphaproteobacteria</taxon>
        <taxon>Hyphomicrobiales</taxon>
        <taxon>Rhizobiaceae</taxon>
        <taxon>Peteryoungia</taxon>
    </lineage>
</organism>
<sequence length="89" mass="9577">MSPEISITHVSLLACAWTDQGRMSATILEKPLGIWQIRARGDLVDMVTDLEHAMDRAQDIAAELGPSSISVNYEVTHDGLAGEEEAPGS</sequence>
<accession>A0ABX6QID3</accession>